<dbReference type="GO" id="GO:0015038">
    <property type="term" value="F:glutathione disulfide oxidoreductase activity"/>
    <property type="evidence" value="ECO:0007669"/>
    <property type="project" value="UniProtKB-UniRule"/>
</dbReference>
<dbReference type="PRINTS" id="PR00160">
    <property type="entry name" value="GLUTAREDOXIN"/>
</dbReference>
<dbReference type="eggNOG" id="COG0695">
    <property type="taxonomic scope" value="Bacteria"/>
</dbReference>
<organism evidence="9 10">
    <name type="scientific">Sphingobium yanoikuyae</name>
    <name type="common">Sphingomonas yanoikuyae</name>
    <dbReference type="NCBI Taxonomy" id="13690"/>
    <lineage>
        <taxon>Bacteria</taxon>
        <taxon>Pseudomonadati</taxon>
        <taxon>Pseudomonadota</taxon>
        <taxon>Alphaproteobacteria</taxon>
        <taxon>Sphingomonadales</taxon>
        <taxon>Sphingomonadaceae</taxon>
        <taxon>Sphingobium</taxon>
    </lineage>
</organism>
<evidence type="ECO:0000313" key="9">
    <source>
        <dbReference type="EMBL" id="KEZ17876.1"/>
    </source>
</evidence>
<reference evidence="9 10" key="1">
    <citation type="submission" date="2014-03" db="EMBL/GenBank/DDBJ databases">
        <title>Genome sequence of Sphingobium yanoikuyae B1.</title>
        <authorList>
            <person name="Gan H.M."/>
            <person name="Gan H.Y."/>
            <person name="Savka M.A."/>
        </authorList>
    </citation>
    <scope>NUCLEOTIDE SEQUENCE [LARGE SCALE GENOMIC DNA]</scope>
    <source>
        <strain evidence="9 10">B1</strain>
    </source>
</reference>
<evidence type="ECO:0000256" key="4">
    <source>
        <dbReference type="ARBA" id="ARBA00022982"/>
    </source>
</evidence>
<gene>
    <name evidence="9" type="ORF">CP98_03050</name>
</gene>
<accession>A0A084EIT4</accession>
<dbReference type="EMBL" id="JGVR01000019">
    <property type="protein sequence ID" value="KEZ17876.1"/>
    <property type="molecule type" value="Genomic_DNA"/>
</dbReference>
<dbReference type="Pfam" id="PF00462">
    <property type="entry name" value="Glutaredoxin"/>
    <property type="match status" value="1"/>
</dbReference>
<feature type="domain" description="Glutaredoxin" evidence="8">
    <location>
        <begin position="5"/>
        <end position="64"/>
    </location>
</feature>
<evidence type="ECO:0000256" key="5">
    <source>
        <dbReference type="ARBA" id="ARBA00023157"/>
    </source>
</evidence>
<dbReference type="InterPro" id="IPR011900">
    <property type="entry name" value="GRX_bact"/>
</dbReference>
<dbReference type="NCBIfam" id="TIGR02181">
    <property type="entry name" value="GRX_bact"/>
    <property type="match status" value="1"/>
</dbReference>
<dbReference type="Gene3D" id="3.40.30.10">
    <property type="entry name" value="Glutaredoxin"/>
    <property type="match status" value="1"/>
</dbReference>
<proteinExistence type="inferred from homology"/>
<dbReference type="PANTHER" id="PTHR45694">
    <property type="entry name" value="GLUTAREDOXIN 2"/>
    <property type="match status" value="1"/>
</dbReference>
<evidence type="ECO:0000256" key="7">
    <source>
        <dbReference type="RuleBase" id="RU364065"/>
    </source>
</evidence>
<evidence type="ECO:0000256" key="1">
    <source>
        <dbReference type="ARBA" id="ARBA00002549"/>
    </source>
</evidence>
<evidence type="ECO:0000256" key="6">
    <source>
        <dbReference type="ARBA" id="ARBA00023284"/>
    </source>
</evidence>
<dbReference type="InterPro" id="IPR036249">
    <property type="entry name" value="Thioredoxin-like_sf"/>
</dbReference>
<dbReference type="SUPFAM" id="SSF52833">
    <property type="entry name" value="Thioredoxin-like"/>
    <property type="match status" value="1"/>
</dbReference>
<dbReference type="Proteomes" id="UP000028534">
    <property type="component" value="Unassembled WGS sequence"/>
</dbReference>
<dbReference type="PANTHER" id="PTHR45694:SF18">
    <property type="entry name" value="GLUTAREDOXIN-1-RELATED"/>
    <property type="match status" value="1"/>
</dbReference>
<dbReference type="GO" id="GO:0034599">
    <property type="term" value="P:cellular response to oxidative stress"/>
    <property type="evidence" value="ECO:0007669"/>
    <property type="project" value="TreeGrafter"/>
</dbReference>
<evidence type="ECO:0000256" key="3">
    <source>
        <dbReference type="ARBA" id="ARBA00022448"/>
    </source>
</evidence>
<comment type="caution">
    <text evidence="9">The sequence shown here is derived from an EMBL/GenBank/DDBJ whole genome shotgun (WGS) entry which is preliminary data.</text>
</comment>
<evidence type="ECO:0000313" key="10">
    <source>
        <dbReference type="Proteomes" id="UP000028534"/>
    </source>
</evidence>
<keyword evidence="3 7" id="KW-0813">Transport</keyword>
<keyword evidence="6 7" id="KW-0676">Redox-active center</keyword>
<dbReference type="InterPro" id="IPR002109">
    <property type="entry name" value="Glutaredoxin"/>
</dbReference>
<name>A0A084EIT4_SPHYA</name>
<comment type="function">
    <text evidence="1 7">Has a glutathione-disulfide oxidoreductase activity in the presence of NADPH and glutathione reductase. Reduces low molecular weight disulfides and proteins.</text>
</comment>
<keyword evidence="7" id="KW-0963">Cytoplasm</keyword>
<dbReference type="InterPro" id="IPR014025">
    <property type="entry name" value="Glutaredoxin_subgr"/>
</dbReference>
<dbReference type="PROSITE" id="PS51354">
    <property type="entry name" value="GLUTAREDOXIN_2"/>
    <property type="match status" value="1"/>
</dbReference>
<sequence length="91" mass="9924">MKPEVLLYVTSWCPYCRRAKALLTKKGVAFTEVDIEASAENRKAMIDVSGRSTVPQIFINGTHVGGSDELHALDARGGLDQLLAIERPPVT</sequence>
<dbReference type="GO" id="GO:0005737">
    <property type="term" value="C:cytoplasm"/>
    <property type="evidence" value="ECO:0007669"/>
    <property type="project" value="TreeGrafter"/>
</dbReference>
<dbReference type="PROSITE" id="PS00195">
    <property type="entry name" value="GLUTAREDOXIN_1"/>
    <property type="match status" value="1"/>
</dbReference>
<dbReference type="CDD" id="cd03418">
    <property type="entry name" value="GRX_GRXb_1_3_like"/>
    <property type="match status" value="1"/>
</dbReference>
<dbReference type="PATRIC" id="fig|13690.10.peg.3127"/>
<dbReference type="AlphaFoldDB" id="A0A084EIT4"/>
<protein>
    <recommendedName>
        <fullName evidence="7">Glutaredoxin</fullName>
    </recommendedName>
</protein>
<comment type="similarity">
    <text evidence="2 7">Belongs to the glutaredoxin family.</text>
</comment>
<keyword evidence="5" id="KW-1015">Disulfide bond</keyword>
<evidence type="ECO:0000259" key="8">
    <source>
        <dbReference type="Pfam" id="PF00462"/>
    </source>
</evidence>
<dbReference type="RefSeq" id="WP_037520591.1">
    <property type="nucleotide sequence ID" value="NZ_JGVR01000019.1"/>
</dbReference>
<keyword evidence="4 7" id="KW-0249">Electron transport</keyword>
<dbReference type="GO" id="GO:0045454">
    <property type="term" value="P:cell redox homeostasis"/>
    <property type="evidence" value="ECO:0007669"/>
    <property type="project" value="InterPro"/>
</dbReference>
<dbReference type="InterPro" id="IPR011767">
    <property type="entry name" value="GLR_AS"/>
</dbReference>
<evidence type="ECO:0000256" key="2">
    <source>
        <dbReference type="ARBA" id="ARBA00007787"/>
    </source>
</evidence>